<protein>
    <submittedName>
        <fullName evidence="2">Uncharacterized protein</fullName>
    </submittedName>
</protein>
<evidence type="ECO:0000256" key="1">
    <source>
        <dbReference type="SAM" id="MobiDB-lite"/>
    </source>
</evidence>
<dbReference type="OrthoDB" id="3364141at2759"/>
<organism evidence="2 3">
    <name type="scientific">Ganoderma sinense ZZ0214-1</name>
    <dbReference type="NCBI Taxonomy" id="1077348"/>
    <lineage>
        <taxon>Eukaryota</taxon>
        <taxon>Fungi</taxon>
        <taxon>Dikarya</taxon>
        <taxon>Basidiomycota</taxon>
        <taxon>Agaricomycotina</taxon>
        <taxon>Agaricomycetes</taxon>
        <taxon>Polyporales</taxon>
        <taxon>Polyporaceae</taxon>
        <taxon>Ganoderma</taxon>
    </lineage>
</organism>
<feature type="region of interest" description="Disordered" evidence="1">
    <location>
        <begin position="300"/>
        <end position="366"/>
    </location>
</feature>
<comment type="caution">
    <text evidence="2">The sequence shown here is derived from an EMBL/GenBank/DDBJ whole genome shotgun (WGS) entry which is preliminary data.</text>
</comment>
<dbReference type="AlphaFoldDB" id="A0A2G8SKV3"/>
<proteinExistence type="predicted"/>
<accession>A0A2G8SKV3</accession>
<dbReference type="STRING" id="1077348.A0A2G8SKV3"/>
<feature type="compositionally biased region" description="Acidic residues" evidence="1">
    <location>
        <begin position="335"/>
        <end position="344"/>
    </location>
</feature>
<reference evidence="2 3" key="1">
    <citation type="journal article" date="2015" name="Sci. Rep.">
        <title>Chromosome-level genome map provides insights into diverse defense mechanisms in the medicinal fungus Ganoderma sinense.</title>
        <authorList>
            <person name="Zhu Y."/>
            <person name="Xu J."/>
            <person name="Sun C."/>
            <person name="Zhou S."/>
            <person name="Xu H."/>
            <person name="Nelson D.R."/>
            <person name="Qian J."/>
            <person name="Song J."/>
            <person name="Luo H."/>
            <person name="Xiang L."/>
            <person name="Li Y."/>
            <person name="Xu Z."/>
            <person name="Ji A."/>
            <person name="Wang L."/>
            <person name="Lu S."/>
            <person name="Hayward A."/>
            <person name="Sun W."/>
            <person name="Li X."/>
            <person name="Schwartz D.C."/>
            <person name="Wang Y."/>
            <person name="Chen S."/>
        </authorList>
    </citation>
    <scope>NUCLEOTIDE SEQUENCE [LARGE SCALE GENOMIC DNA]</scope>
    <source>
        <strain evidence="2 3">ZZ0214-1</strain>
    </source>
</reference>
<evidence type="ECO:0000313" key="2">
    <source>
        <dbReference type="EMBL" id="PIL34198.1"/>
    </source>
</evidence>
<sequence length="366" mass="39602">MLTSAAWANPHQLHPWFRMPSQKRKDLSDDDDSPRTAYHEPRHSLSPPLRSPKRRRCDVLESGMSQLTLEGLPYVAPSMHRGPVGDTSFGAGTSSSYVASTTQVLSPSAFPSTSSQPCADGPPSPFVTHIPVKPATPVVLPGSVEEPASPEAAVAGDSDVADVSMKGPSWYEIEKDRTFDSPVPLPSSPPESFHASTATRAPSAVYLSPPLQRTYPHCPPRSTVVDVPHEKTGIVITELEDSDAEDEETGAGADSPVPFKISSALLDRLPKSHALGPVAPDPSLARALVLYRPLVVRDEAEAEVRRREAERGRETGNEKQKEVLEGVVEEPQPIGEEEPMDEDTLPCTPMVESVEPGYEPMDIEML</sequence>
<feature type="region of interest" description="Disordered" evidence="1">
    <location>
        <begin position="1"/>
        <end position="57"/>
    </location>
</feature>
<evidence type="ECO:0000313" key="3">
    <source>
        <dbReference type="Proteomes" id="UP000230002"/>
    </source>
</evidence>
<dbReference type="EMBL" id="AYKW01000006">
    <property type="protein sequence ID" value="PIL34198.1"/>
    <property type="molecule type" value="Genomic_DNA"/>
</dbReference>
<feature type="compositionally biased region" description="Basic and acidic residues" evidence="1">
    <location>
        <begin position="23"/>
        <end position="43"/>
    </location>
</feature>
<dbReference type="Proteomes" id="UP000230002">
    <property type="component" value="Unassembled WGS sequence"/>
</dbReference>
<feature type="compositionally biased region" description="Basic and acidic residues" evidence="1">
    <location>
        <begin position="300"/>
        <end position="324"/>
    </location>
</feature>
<gene>
    <name evidence="2" type="ORF">GSI_03909</name>
</gene>
<keyword evidence="3" id="KW-1185">Reference proteome</keyword>
<name>A0A2G8SKV3_9APHY</name>